<dbReference type="PATRIC" id="fig|693.5.peg.1897"/>
<reference evidence="4" key="1">
    <citation type="submission" date="2015-08" db="EMBL/GenBank/DDBJ databases">
        <title>Vibrio galatheae sp. nov., a novel member of the Vibrionaceae family isolated from the Solomon Islands.</title>
        <authorList>
            <person name="Giubergia S."/>
            <person name="Machado H."/>
            <person name="Mateiu R.V."/>
            <person name="Gram L."/>
        </authorList>
    </citation>
    <scope>NUCLEOTIDE SEQUENCE [LARGE SCALE GENOMIC DNA]</scope>
    <source>
        <strain evidence="4">DSM 19584</strain>
    </source>
</reference>
<dbReference type="InterPro" id="IPR023374">
    <property type="entry name" value="AttH-like_dom_sf"/>
</dbReference>
<dbReference type="OrthoDB" id="9770826at2"/>
<dbReference type="Pfam" id="PF17186">
    <property type="entry name" value="Lipocalin_9"/>
    <property type="match status" value="1"/>
</dbReference>
<evidence type="ECO:0000313" key="4">
    <source>
        <dbReference type="Proteomes" id="UP000037515"/>
    </source>
</evidence>
<dbReference type="PANTHER" id="PTHR38591:SF1">
    <property type="entry name" value="BLL1000 PROTEIN"/>
    <property type="match status" value="1"/>
</dbReference>
<evidence type="ECO:0000259" key="2">
    <source>
        <dbReference type="Pfam" id="PF07143"/>
    </source>
</evidence>
<dbReference type="SUPFAM" id="SSF159245">
    <property type="entry name" value="AttH-like"/>
    <property type="match status" value="1"/>
</dbReference>
<feature type="domain" description="AttH" evidence="2">
    <location>
        <begin position="77"/>
        <end position="247"/>
    </location>
</feature>
<organism evidence="3 4">
    <name type="scientific">Vibrio nereis</name>
    <dbReference type="NCBI Taxonomy" id="693"/>
    <lineage>
        <taxon>Bacteria</taxon>
        <taxon>Pseudomonadati</taxon>
        <taxon>Pseudomonadota</taxon>
        <taxon>Gammaproteobacteria</taxon>
        <taxon>Vibrionales</taxon>
        <taxon>Vibrionaceae</taxon>
        <taxon>Vibrio</taxon>
    </lineage>
</organism>
<accession>A0A0M0HPJ1</accession>
<dbReference type="STRING" id="693.AKJ17_09270"/>
<keyword evidence="1" id="KW-0812">Transmembrane</keyword>
<dbReference type="RefSeq" id="WP_053395789.1">
    <property type="nucleotide sequence ID" value="NZ_LHPJ01000007.1"/>
</dbReference>
<dbReference type="EMBL" id="LHPJ01000007">
    <property type="protein sequence ID" value="KOO03802.1"/>
    <property type="molecule type" value="Genomic_DNA"/>
</dbReference>
<evidence type="ECO:0000313" key="3">
    <source>
        <dbReference type="EMBL" id="KOO03802.1"/>
    </source>
</evidence>
<dbReference type="InterPro" id="IPR010791">
    <property type="entry name" value="AttH_dom"/>
</dbReference>
<comment type="caution">
    <text evidence="3">The sequence shown here is derived from an EMBL/GenBank/DDBJ whole genome shotgun (WGS) entry which is preliminary data.</text>
</comment>
<dbReference type="PANTHER" id="PTHR38591">
    <property type="entry name" value="HYDROLASE"/>
    <property type="match status" value="1"/>
</dbReference>
<dbReference type="Gene3D" id="2.40.370.10">
    <property type="entry name" value="AttH-like domain"/>
    <property type="match status" value="2"/>
</dbReference>
<dbReference type="AlphaFoldDB" id="A0A0M0HPJ1"/>
<dbReference type="Pfam" id="PF07143">
    <property type="entry name" value="CrtC"/>
    <property type="match status" value="1"/>
</dbReference>
<protein>
    <submittedName>
        <fullName evidence="3">ABC transporter</fullName>
    </submittedName>
</protein>
<dbReference type="Proteomes" id="UP000037515">
    <property type="component" value="Unassembled WGS sequence"/>
</dbReference>
<proteinExistence type="predicted"/>
<keyword evidence="1" id="KW-1133">Transmembrane helix</keyword>
<gene>
    <name evidence="3" type="ORF">AKJ17_09270</name>
</gene>
<feature type="transmembrane region" description="Helical" evidence="1">
    <location>
        <begin position="7"/>
        <end position="28"/>
    </location>
</feature>
<name>A0A0M0HPJ1_VIBNE</name>
<evidence type="ECO:0000256" key="1">
    <source>
        <dbReference type="SAM" id="Phobius"/>
    </source>
</evidence>
<sequence>MKAKRSILGILLIALIAIIAVLVSAYLLTEANTTPQNEDNNVNSLLLSQPDEVFEPVLPGTAVKLPEDLSFHDKYQHEWWHFFANVVDENGEEYGIQWSYFRIADSNNTGAGWLNPQIFVSHIVVTHKNQVWKEQRLARGGIGQAGMTNMPFRLWIDNWYWRSLSKTPFPGQLIVSTDDFDLEMTSATSGPYVLPGEYGYQKKHDLLPVASYNLTAPFLRVKGSLRLGPNKLISVKGNAWMSKEWGSGLMAEGQQGWDWFVLKLDDETSLSVSRYRHNQQMPYVFGTLSTNDGKVTSIDPQDLNLKPLLPSQDVDGKEIPLQWLIQIPKHNISLTTQVVNSELFLPFVIPYWEGPIKAWGTHNATGFMQLTGY</sequence>
<keyword evidence="1" id="KW-0472">Membrane</keyword>
<keyword evidence="4" id="KW-1185">Reference proteome</keyword>